<evidence type="ECO:0000259" key="6">
    <source>
        <dbReference type="Pfam" id="PF00669"/>
    </source>
</evidence>
<dbReference type="Gene3D" id="1.20.1330.10">
    <property type="entry name" value="f41 fragment of flagellin, N-terminal domain"/>
    <property type="match status" value="1"/>
</dbReference>
<evidence type="ECO:0000256" key="4">
    <source>
        <dbReference type="ARBA" id="ARBA00022525"/>
    </source>
</evidence>
<gene>
    <name evidence="8" type="primary">flgL</name>
    <name evidence="8" type="ORF">NR989_03625</name>
</gene>
<evidence type="ECO:0000256" key="1">
    <source>
        <dbReference type="ARBA" id="ARBA00004365"/>
    </source>
</evidence>
<keyword evidence="8" id="KW-0282">Flagellum</keyword>
<dbReference type="PANTHER" id="PTHR42792">
    <property type="entry name" value="FLAGELLIN"/>
    <property type="match status" value="1"/>
</dbReference>
<accession>A0ABY8CBK1</accession>
<evidence type="ECO:0000313" key="8">
    <source>
        <dbReference type="EMBL" id="WEJ63356.1"/>
    </source>
</evidence>
<keyword evidence="8" id="KW-0969">Cilium</keyword>
<dbReference type="EMBL" id="CP102381">
    <property type="protein sequence ID" value="WEJ63356.1"/>
    <property type="molecule type" value="Genomic_DNA"/>
</dbReference>
<dbReference type="NCBIfam" id="TIGR02550">
    <property type="entry name" value="flagell_flgL"/>
    <property type="match status" value="1"/>
</dbReference>
<evidence type="ECO:0000259" key="7">
    <source>
        <dbReference type="Pfam" id="PF00700"/>
    </source>
</evidence>
<keyword evidence="5" id="KW-0975">Bacterial flagellum</keyword>
<comment type="similarity">
    <text evidence="3">Belongs to the bacterial flagellin family.</text>
</comment>
<dbReference type="Pfam" id="PF00700">
    <property type="entry name" value="Flagellin_C"/>
    <property type="match status" value="1"/>
</dbReference>
<dbReference type="InterPro" id="IPR001029">
    <property type="entry name" value="Flagellin_N"/>
</dbReference>
<evidence type="ECO:0000256" key="3">
    <source>
        <dbReference type="ARBA" id="ARBA00005709"/>
    </source>
</evidence>
<feature type="domain" description="Flagellin C-terminal" evidence="7">
    <location>
        <begin position="271"/>
        <end position="352"/>
    </location>
</feature>
<dbReference type="InterPro" id="IPR001492">
    <property type="entry name" value="Flagellin"/>
</dbReference>
<comment type="subcellular location">
    <subcellularLocation>
        <location evidence="1">Bacterial flagellum</location>
    </subcellularLocation>
    <subcellularLocation>
        <location evidence="2">Secreted</location>
    </subcellularLocation>
</comment>
<evidence type="ECO:0000256" key="5">
    <source>
        <dbReference type="ARBA" id="ARBA00023143"/>
    </source>
</evidence>
<reference evidence="8 9" key="1">
    <citation type="submission" date="2022-06" db="EMBL/GenBank/DDBJ databases">
        <title>Thiomicrohabdus sp. nov, an obligately chemolithoautotrophic, sulfur-oxidizing bacterium isolated from beach of Guanyin Mountain. Amoy.</title>
        <authorList>
            <person name="Zhu H."/>
        </authorList>
    </citation>
    <scope>NUCLEOTIDE SEQUENCE [LARGE SCALE GENOMIC DNA]</scope>
    <source>
        <strain evidence="8 9">XGS-01</strain>
    </source>
</reference>
<dbReference type="InterPro" id="IPR013384">
    <property type="entry name" value="Flagell_FlgL"/>
</dbReference>
<dbReference type="Proteomes" id="UP001222275">
    <property type="component" value="Chromosome"/>
</dbReference>
<sequence>MRISTNQFHSQGINSIQKHQENLLDIQVKLSTGKRVNKASDDPVAAGQIHSMNRTMNTIDQYARNGEFAKTQLVLEETAIDDTTNSLQRARELGIQMINGTYNPSNRQATAQEIGQIINQVRNMMNYRTSEGESLFAGNDVDKQPYVVDGGTYDDTTTVPVETTGGFYSYIGNLPVADPDYSPTANFGSRFLQIGFDSDNKLSSDDSGDASRVRVSDNGSDVFNIPGGATSLTKYDDGAGNPPDSNILNVLVEMKKQLDAGEPVSLEVVEDITSSITQLSQVRAEIGGRQNRIENQYEAGENFKLALAERKSNLEDQDAVTGISEFTRNQSALQMAQQIFSKVQDLSLFNYIR</sequence>
<feature type="domain" description="Flagellin N-terminal" evidence="6">
    <location>
        <begin position="3"/>
        <end position="139"/>
    </location>
</feature>
<evidence type="ECO:0000256" key="2">
    <source>
        <dbReference type="ARBA" id="ARBA00004613"/>
    </source>
</evidence>
<keyword evidence="9" id="KW-1185">Reference proteome</keyword>
<organism evidence="8 9">
    <name type="scientific">Thiomicrorhabdus lithotrophica</name>
    <dbReference type="NCBI Taxonomy" id="2949997"/>
    <lineage>
        <taxon>Bacteria</taxon>
        <taxon>Pseudomonadati</taxon>
        <taxon>Pseudomonadota</taxon>
        <taxon>Gammaproteobacteria</taxon>
        <taxon>Thiotrichales</taxon>
        <taxon>Piscirickettsiaceae</taxon>
        <taxon>Thiomicrorhabdus</taxon>
    </lineage>
</organism>
<name>A0ABY8CBK1_9GAMM</name>
<evidence type="ECO:0000313" key="9">
    <source>
        <dbReference type="Proteomes" id="UP001222275"/>
    </source>
</evidence>
<dbReference type="PANTHER" id="PTHR42792:SF1">
    <property type="entry name" value="FLAGELLAR HOOK-ASSOCIATED PROTEIN 3"/>
    <property type="match status" value="1"/>
</dbReference>
<keyword evidence="4" id="KW-0964">Secreted</keyword>
<dbReference type="InterPro" id="IPR046358">
    <property type="entry name" value="Flagellin_C"/>
</dbReference>
<dbReference type="Pfam" id="PF00669">
    <property type="entry name" value="Flagellin_N"/>
    <property type="match status" value="1"/>
</dbReference>
<keyword evidence="8" id="KW-0966">Cell projection</keyword>
<proteinExistence type="inferred from homology"/>
<dbReference type="RefSeq" id="WP_275595609.1">
    <property type="nucleotide sequence ID" value="NZ_CP102381.1"/>
</dbReference>
<protein>
    <submittedName>
        <fullName evidence="8">Flagellar hook-associated protein FlgL</fullName>
    </submittedName>
</protein>
<dbReference type="SUPFAM" id="SSF64518">
    <property type="entry name" value="Phase 1 flagellin"/>
    <property type="match status" value="1"/>
</dbReference>